<dbReference type="Gene3D" id="3.30.160.60">
    <property type="entry name" value="Classic Zinc Finger"/>
    <property type="match status" value="3"/>
</dbReference>
<keyword evidence="4" id="KW-0862">Zinc</keyword>
<evidence type="ECO:0000256" key="6">
    <source>
        <dbReference type="SAM" id="MobiDB-lite"/>
    </source>
</evidence>
<evidence type="ECO:0000313" key="9">
    <source>
        <dbReference type="Ensembl" id="ENSCINP00000033041.1"/>
    </source>
</evidence>
<dbReference type="GeneTree" id="ENSGT00940000159405"/>
<dbReference type="STRING" id="7719.ENSCINP00000033041"/>
<dbReference type="EMBL" id="BR000079">
    <property type="protein sequence ID" value="FAA00110.1"/>
    <property type="molecule type" value="mRNA"/>
</dbReference>
<feature type="domain" description="C2H2-type" evidence="7">
    <location>
        <begin position="371"/>
        <end position="393"/>
    </location>
</feature>
<dbReference type="PANTHER" id="PTHR23235:SF164">
    <property type="entry name" value="C2H2-TYPE DOMAIN-CONTAINING PROTEIN"/>
    <property type="match status" value="1"/>
</dbReference>
<evidence type="ECO:0000256" key="2">
    <source>
        <dbReference type="ARBA" id="ARBA00022737"/>
    </source>
</evidence>
<evidence type="ECO:0000259" key="7">
    <source>
        <dbReference type="PROSITE" id="PS50157"/>
    </source>
</evidence>
<protein>
    <submittedName>
        <fullName evidence="8 9">Zinc finger protein</fullName>
    </submittedName>
</protein>
<dbReference type="InterPro" id="IPR036236">
    <property type="entry name" value="Znf_C2H2_sf"/>
</dbReference>
<dbReference type="OMA" id="RTHEASK"/>
<name>Q1RLF5_CIOIN</name>
<evidence type="ECO:0000256" key="1">
    <source>
        <dbReference type="ARBA" id="ARBA00022723"/>
    </source>
</evidence>
<evidence type="ECO:0000256" key="5">
    <source>
        <dbReference type="PROSITE-ProRule" id="PRU00042"/>
    </source>
</evidence>
<evidence type="ECO:0000313" key="8">
    <source>
        <dbReference type="EMBL" id="FAA00110.1"/>
    </source>
</evidence>
<dbReference type="SUPFAM" id="SSF57667">
    <property type="entry name" value="beta-beta-alpha zinc fingers"/>
    <property type="match status" value="2"/>
</dbReference>
<keyword evidence="1" id="KW-0479">Metal-binding</keyword>
<gene>
    <name evidence="8" type="primary">Ci-ZF(C2H2)-78</name>
    <name evidence="9" type="synonym">zf(c2h2)-78</name>
</gene>
<dbReference type="GO" id="GO:0008270">
    <property type="term" value="F:zinc ion binding"/>
    <property type="evidence" value="ECO:0007669"/>
    <property type="project" value="UniProtKB-KW"/>
</dbReference>
<keyword evidence="2" id="KW-0677">Repeat</keyword>
<evidence type="ECO:0000256" key="4">
    <source>
        <dbReference type="ARBA" id="ARBA00022833"/>
    </source>
</evidence>
<keyword evidence="10" id="KW-1185">Reference proteome</keyword>
<dbReference type="Pfam" id="PF00096">
    <property type="entry name" value="zf-C2H2"/>
    <property type="match status" value="2"/>
</dbReference>
<reference evidence="10" key="1">
    <citation type="journal article" date="2002" name="Science">
        <title>The draft genome of Ciona intestinalis: insights into chordate and vertebrate origins.</title>
        <authorList>
            <person name="Dehal P."/>
            <person name="Satou Y."/>
            <person name="Campbell R.K."/>
            <person name="Chapman J."/>
            <person name="Degnan B."/>
            <person name="De Tomaso A."/>
            <person name="Davidson B."/>
            <person name="Di Gregorio A."/>
            <person name="Gelpke M."/>
            <person name="Goodstein D.M."/>
            <person name="Harafuji N."/>
            <person name="Hastings K.E."/>
            <person name="Ho I."/>
            <person name="Hotta K."/>
            <person name="Huang W."/>
            <person name="Kawashima T."/>
            <person name="Lemaire P."/>
            <person name="Martinez D."/>
            <person name="Meinertzhagen I.A."/>
            <person name="Necula S."/>
            <person name="Nonaka M."/>
            <person name="Putnam N."/>
            <person name="Rash S."/>
            <person name="Saiga H."/>
            <person name="Satake M."/>
            <person name="Terry A."/>
            <person name="Yamada L."/>
            <person name="Wang H.G."/>
            <person name="Awazu S."/>
            <person name="Azumi K."/>
            <person name="Boore J."/>
            <person name="Branno M."/>
            <person name="Chin-Bow S."/>
            <person name="DeSantis R."/>
            <person name="Doyle S."/>
            <person name="Francino P."/>
            <person name="Keys D.N."/>
            <person name="Haga S."/>
            <person name="Hayashi H."/>
            <person name="Hino K."/>
            <person name="Imai K.S."/>
            <person name="Inaba K."/>
            <person name="Kano S."/>
            <person name="Kobayashi K."/>
            <person name="Kobayashi M."/>
            <person name="Lee B.I."/>
            <person name="Makabe K.W."/>
            <person name="Manohar C."/>
            <person name="Matassi G."/>
            <person name="Medina M."/>
            <person name="Mochizuki Y."/>
            <person name="Mount S."/>
            <person name="Morishita T."/>
            <person name="Miura S."/>
            <person name="Nakayama A."/>
            <person name="Nishizaka S."/>
            <person name="Nomoto H."/>
            <person name="Ohta F."/>
            <person name="Oishi K."/>
            <person name="Rigoutsos I."/>
            <person name="Sano M."/>
            <person name="Sasaki A."/>
            <person name="Sasakura Y."/>
            <person name="Shoguchi E."/>
            <person name="Shin-i T."/>
            <person name="Spagnuolo A."/>
            <person name="Stainier D."/>
            <person name="Suzuki M.M."/>
            <person name="Tassy O."/>
            <person name="Takatori N."/>
            <person name="Tokuoka M."/>
            <person name="Yagi K."/>
            <person name="Yoshizaki F."/>
            <person name="Wada S."/>
            <person name="Zhang C."/>
            <person name="Hyatt P.D."/>
            <person name="Larimer F."/>
            <person name="Detter C."/>
            <person name="Doggett N."/>
            <person name="Glavina T."/>
            <person name="Hawkins T."/>
            <person name="Richardson P."/>
            <person name="Lucas S."/>
            <person name="Kohara Y."/>
            <person name="Levine M."/>
            <person name="Satoh N."/>
            <person name="Rokhsar D.S."/>
        </authorList>
    </citation>
    <scope>NUCLEOTIDE SEQUENCE [LARGE SCALE GENOMIC DNA]</scope>
</reference>
<feature type="region of interest" description="Disordered" evidence="6">
    <location>
        <begin position="43"/>
        <end position="64"/>
    </location>
</feature>
<reference evidence="8" key="2">
    <citation type="journal article" date="2006" name="Dev. Biol.">
        <title>Systematic analysis of embryonic expression profiles of zinc finger genes in Ciona intestinalis.</title>
        <authorList>
            <person name="Miwata K."/>
            <person name="Chiba T."/>
            <person name="Horii R."/>
            <person name="Yamada L."/>
            <person name="Kubo A."/>
            <person name="Miyamura D."/>
            <person name="Satoh N."/>
            <person name="Satou Y."/>
        </authorList>
    </citation>
    <scope>NUCLEOTIDE SEQUENCE</scope>
</reference>
<dbReference type="Ensembl" id="ENSCINT00000031678.1">
    <property type="protein sequence ID" value="ENSCINP00000033041.1"/>
    <property type="gene ID" value="ENSCING00000019150.1"/>
</dbReference>
<sequence length="398" mass="45088">MEGYGRVVAQTATIPSPLELLARTCSKVKSDASYSHIVKEIPNQHKNIIPPPRKRKKVENGFTSKSNYRHIKSKMNTDKGIVLQTNETPLPIIEDTDTYLADTNNLYTDSPINYQDAIEEVMSSTQYMGEPPLMKPSFTFQPFNDNEFDSFVSQQSPLFEQQTNNNIDCLQDNGNNDSLSLSDILQSLNPPQLDCDVTNASVQVTIPPNTSAENLEKILQLTLNAVREYKISGKTESVVITGKVNNNNVVDSTLKETVSSAVSSMGLLQVQDETSTQPTKLKKRAPCDCPNCCMLGCTRRRTHEASKRRIHICRYTNCGRQYTKTSHLRAHLRSHTGERPYVCSKLGCDRRFSRSDDLLRHSRTHTGEKRFKCAECPRTFSRRDHHEKHARVHLKLPF</sequence>
<dbReference type="KEGG" id="cin:100169981"/>
<dbReference type="Proteomes" id="UP000008144">
    <property type="component" value="Unassembled WGS sequence"/>
</dbReference>
<dbReference type="PROSITE" id="PS00028">
    <property type="entry name" value="ZINC_FINGER_C2H2_1"/>
    <property type="match status" value="3"/>
</dbReference>
<dbReference type="InterPro" id="IPR013087">
    <property type="entry name" value="Znf_C2H2_type"/>
</dbReference>
<reference evidence="9" key="3">
    <citation type="submission" date="2025-05" db="UniProtKB">
        <authorList>
            <consortium name="Ensembl"/>
        </authorList>
    </citation>
    <scope>IDENTIFICATION</scope>
</reference>
<dbReference type="GO" id="GO:0000978">
    <property type="term" value="F:RNA polymerase II cis-regulatory region sequence-specific DNA binding"/>
    <property type="evidence" value="ECO:0000318"/>
    <property type="project" value="GO_Central"/>
</dbReference>
<dbReference type="FunFam" id="3.30.160.60:FF:000007">
    <property type="entry name" value="Basic krueppel-like factor 3"/>
    <property type="match status" value="1"/>
</dbReference>
<dbReference type="PANTHER" id="PTHR23235">
    <property type="entry name" value="KRUEPPEL-LIKE TRANSCRIPTION FACTOR"/>
    <property type="match status" value="1"/>
</dbReference>
<dbReference type="RefSeq" id="NP_001123324.1">
    <property type="nucleotide sequence ID" value="NM_001129852.1"/>
</dbReference>
<dbReference type="GeneID" id="100169981"/>
<keyword evidence="3 5" id="KW-0863">Zinc-finger</keyword>
<accession>A0A1W2VPP7</accession>
<evidence type="ECO:0000256" key="3">
    <source>
        <dbReference type="ARBA" id="ARBA00022771"/>
    </source>
</evidence>
<evidence type="ECO:0000313" key="10">
    <source>
        <dbReference type="Proteomes" id="UP000008144"/>
    </source>
</evidence>
<dbReference type="CTD" id="100169981"/>
<dbReference type="HOGENOM" id="CLU_692535_0_0_1"/>
<dbReference type="GO" id="GO:0006357">
    <property type="term" value="P:regulation of transcription by RNA polymerase II"/>
    <property type="evidence" value="ECO:0000318"/>
    <property type="project" value="GO_Central"/>
</dbReference>
<feature type="domain" description="C2H2-type" evidence="7">
    <location>
        <begin position="311"/>
        <end position="340"/>
    </location>
</feature>
<feature type="domain" description="C2H2-type" evidence="7">
    <location>
        <begin position="341"/>
        <end position="370"/>
    </location>
</feature>
<accession>Q1RLF5</accession>
<organism evidence="8">
    <name type="scientific">Ciona intestinalis</name>
    <name type="common">Transparent sea squirt</name>
    <name type="synonym">Ascidia intestinalis</name>
    <dbReference type="NCBI Taxonomy" id="7719"/>
    <lineage>
        <taxon>Eukaryota</taxon>
        <taxon>Metazoa</taxon>
        <taxon>Chordata</taxon>
        <taxon>Tunicata</taxon>
        <taxon>Ascidiacea</taxon>
        <taxon>Phlebobranchia</taxon>
        <taxon>Cionidae</taxon>
        <taxon>Ciona</taxon>
    </lineage>
</organism>
<dbReference type="OrthoDB" id="3437960at2759"/>
<dbReference type="AlphaFoldDB" id="Q1RLF5"/>
<dbReference type="GO" id="GO:0000981">
    <property type="term" value="F:DNA-binding transcription factor activity, RNA polymerase II-specific"/>
    <property type="evidence" value="ECO:0000318"/>
    <property type="project" value="GO_Central"/>
</dbReference>
<dbReference type="RefSeq" id="XP_009859741.1">
    <property type="nucleotide sequence ID" value="XM_009861439.2"/>
</dbReference>
<dbReference type="PROSITE" id="PS50157">
    <property type="entry name" value="ZINC_FINGER_C2H2_2"/>
    <property type="match status" value="3"/>
</dbReference>
<proteinExistence type="evidence at transcript level"/>
<dbReference type="SMART" id="SM00355">
    <property type="entry name" value="ZnF_C2H2"/>
    <property type="match status" value="3"/>
</dbReference>